<dbReference type="InterPro" id="IPR037107">
    <property type="entry name" value="Put_OMP_sf"/>
</dbReference>
<dbReference type="AlphaFoldDB" id="A0A485M6P9"/>
<dbReference type="Pfam" id="PF09982">
    <property type="entry name" value="LpxR"/>
    <property type="match status" value="1"/>
</dbReference>
<protein>
    <recommendedName>
        <fullName evidence="2">Lipid A deacylase LpxR family protein</fullName>
    </recommendedName>
</protein>
<evidence type="ECO:0000313" key="1">
    <source>
        <dbReference type="EMBL" id="VFU18337.1"/>
    </source>
</evidence>
<proteinExistence type="predicted"/>
<accession>A0A485M6P9</accession>
<dbReference type="InterPro" id="IPR018707">
    <property type="entry name" value="LpxR"/>
</dbReference>
<dbReference type="EMBL" id="CAADRM010000148">
    <property type="protein sequence ID" value="VFU18337.1"/>
    <property type="molecule type" value="Genomic_DNA"/>
</dbReference>
<organism evidence="1">
    <name type="scientific">anaerobic digester metagenome</name>
    <dbReference type="NCBI Taxonomy" id="1263854"/>
    <lineage>
        <taxon>unclassified sequences</taxon>
        <taxon>metagenomes</taxon>
        <taxon>ecological metagenomes</taxon>
    </lineage>
</organism>
<dbReference type="Gene3D" id="2.40.128.140">
    <property type="entry name" value="Outer membrane protein"/>
    <property type="match status" value="1"/>
</dbReference>
<gene>
    <name evidence="1" type="ORF">SCFA_800001</name>
</gene>
<evidence type="ECO:0008006" key="2">
    <source>
        <dbReference type="Google" id="ProtNLM"/>
    </source>
</evidence>
<reference evidence="1" key="1">
    <citation type="submission" date="2019-03" db="EMBL/GenBank/DDBJ databases">
        <authorList>
            <person name="Hao L."/>
        </authorList>
    </citation>
    <scope>NUCLEOTIDE SEQUENCE</scope>
</reference>
<name>A0A485M6P9_9ZZZZ</name>
<sequence>MKISTIIIAVIALCFCASVCTGYESALQGGTFTFYQENDFYTGTDRDYTNGIKISWISPDLNHFRDDPRLPSWSHAVIDAMPFEAGEHFLKTVSLSAGQDIYTPEDIKRRDFNPDDRPYAGISYISVGFHSRNARIMNTWEYTLGIIGPHSYAEKMQKAVHSLTNSDFPNGWDHQLKNEPILNVSYDRKWRFAGKGVATGLGYDLIPHAGCSVGNALTAVTIGWQVRLGWNLPNDFGTLPIRPGSDTNAPLDGQDPRYQEQPNGFSIHAFISADVYAKLWDITLDGNFFRSSGGVEKEPLVAEWAVGLGMITGRFKITYAYVSGTREYETQRERQSYGAITVSYTFR</sequence>